<dbReference type="InterPro" id="IPR036135">
    <property type="entry name" value="MoeA_linker/N_sf"/>
</dbReference>
<evidence type="ECO:0000256" key="5">
    <source>
        <dbReference type="RuleBase" id="RU365090"/>
    </source>
</evidence>
<evidence type="ECO:0000259" key="6">
    <source>
        <dbReference type="SMART" id="SM00852"/>
    </source>
</evidence>
<keyword evidence="3 5" id="KW-0500">Molybdenum</keyword>
<dbReference type="Gene3D" id="2.40.340.10">
    <property type="entry name" value="MoeA, C-terminal, domain IV"/>
    <property type="match status" value="1"/>
</dbReference>
<keyword evidence="5" id="KW-0460">Magnesium</keyword>
<reference evidence="8" key="1">
    <citation type="journal article" date="2019" name="Int. J. Syst. Evol. Microbiol.">
        <title>The Global Catalogue of Microorganisms (GCM) 10K type strain sequencing project: providing services to taxonomists for standard genome sequencing and annotation.</title>
        <authorList>
            <consortium name="The Broad Institute Genomics Platform"/>
            <consortium name="The Broad Institute Genome Sequencing Center for Infectious Disease"/>
            <person name="Wu L."/>
            <person name="Ma J."/>
        </authorList>
    </citation>
    <scope>NUCLEOTIDE SEQUENCE [LARGE SCALE GENOMIC DNA]</scope>
    <source>
        <strain evidence="8">CGMCC 4.7152</strain>
    </source>
</reference>
<evidence type="ECO:0000256" key="4">
    <source>
        <dbReference type="ARBA" id="ARBA00047317"/>
    </source>
</evidence>
<dbReference type="Pfam" id="PF03453">
    <property type="entry name" value="MoeA_N"/>
    <property type="match status" value="1"/>
</dbReference>
<evidence type="ECO:0000256" key="3">
    <source>
        <dbReference type="ARBA" id="ARBA00022505"/>
    </source>
</evidence>
<dbReference type="EMBL" id="JBHSIU010000121">
    <property type="protein sequence ID" value="MFC5007287.1"/>
    <property type="molecule type" value="Genomic_DNA"/>
</dbReference>
<dbReference type="InterPro" id="IPR001453">
    <property type="entry name" value="MoaB/Mog_dom"/>
</dbReference>
<dbReference type="SUPFAM" id="SSF63882">
    <property type="entry name" value="MoeA N-terminal region -like"/>
    <property type="match status" value="1"/>
</dbReference>
<dbReference type="PANTHER" id="PTHR10192">
    <property type="entry name" value="MOLYBDOPTERIN BIOSYNTHESIS PROTEIN"/>
    <property type="match status" value="1"/>
</dbReference>
<accession>A0ABV9WEY0</accession>
<dbReference type="InterPro" id="IPR005110">
    <property type="entry name" value="MoeA_linker/N"/>
</dbReference>
<dbReference type="SUPFAM" id="SSF53218">
    <property type="entry name" value="Molybdenum cofactor biosynthesis proteins"/>
    <property type="match status" value="1"/>
</dbReference>
<dbReference type="SMART" id="SM00852">
    <property type="entry name" value="MoCF_biosynth"/>
    <property type="match status" value="1"/>
</dbReference>
<organism evidence="7 8">
    <name type="scientific">Dactylosporangium cerinum</name>
    <dbReference type="NCBI Taxonomy" id="1434730"/>
    <lineage>
        <taxon>Bacteria</taxon>
        <taxon>Bacillati</taxon>
        <taxon>Actinomycetota</taxon>
        <taxon>Actinomycetes</taxon>
        <taxon>Micromonosporales</taxon>
        <taxon>Micromonosporaceae</taxon>
        <taxon>Dactylosporangium</taxon>
    </lineage>
</organism>
<name>A0ABV9WEY0_9ACTN</name>
<dbReference type="Gene3D" id="3.90.105.10">
    <property type="entry name" value="Molybdopterin biosynthesis moea protein, domain 2"/>
    <property type="match status" value="1"/>
</dbReference>
<comment type="caution">
    <text evidence="7">The sequence shown here is derived from an EMBL/GenBank/DDBJ whole genome shotgun (WGS) entry which is preliminary data.</text>
</comment>
<feature type="domain" description="MoaB/Mog" evidence="6">
    <location>
        <begin position="180"/>
        <end position="316"/>
    </location>
</feature>
<dbReference type="EC" id="2.10.1.1" evidence="5"/>
<keyword evidence="8" id="KW-1185">Reference proteome</keyword>
<keyword evidence="5" id="KW-0501">Molybdenum cofactor biosynthesis</keyword>
<dbReference type="InterPro" id="IPR038987">
    <property type="entry name" value="MoeA-like"/>
</dbReference>
<keyword evidence="5" id="KW-0479">Metal-binding</keyword>
<dbReference type="InterPro" id="IPR036688">
    <property type="entry name" value="MoeA_C_domain_IV_sf"/>
</dbReference>
<comment type="pathway">
    <text evidence="5">Cofactor biosynthesis; molybdopterin biosynthesis.</text>
</comment>
<dbReference type="Proteomes" id="UP001595912">
    <property type="component" value="Unassembled WGS sequence"/>
</dbReference>
<dbReference type="InterPro" id="IPR036425">
    <property type="entry name" value="MoaB/Mog-like_dom_sf"/>
</dbReference>
<dbReference type="PANTHER" id="PTHR10192:SF5">
    <property type="entry name" value="GEPHYRIN"/>
    <property type="match status" value="1"/>
</dbReference>
<comment type="similarity">
    <text evidence="2 5">Belongs to the MoeA family.</text>
</comment>
<dbReference type="Gene3D" id="3.40.980.10">
    <property type="entry name" value="MoaB/Mog-like domain"/>
    <property type="match status" value="1"/>
</dbReference>
<comment type="catalytic activity">
    <reaction evidence="4">
        <text>adenylyl-molybdopterin + molybdate = Mo-molybdopterin + AMP + H(+)</text>
        <dbReference type="Rhea" id="RHEA:35047"/>
        <dbReference type="ChEBI" id="CHEBI:15378"/>
        <dbReference type="ChEBI" id="CHEBI:36264"/>
        <dbReference type="ChEBI" id="CHEBI:62727"/>
        <dbReference type="ChEBI" id="CHEBI:71302"/>
        <dbReference type="ChEBI" id="CHEBI:456215"/>
        <dbReference type="EC" id="2.10.1.1"/>
    </reaction>
</comment>
<protein>
    <recommendedName>
        <fullName evidence="5">Molybdopterin molybdenumtransferase</fullName>
        <ecNumber evidence="5">2.10.1.1</ecNumber>
    </recommendedName>
</protein>
<gene>
    <name evidence="7" type="ORF">ACFPIJ_56950</name>
</gene>
<evidence type="ECO:0000256" key="1">
    <source>
        <dbReference type="ARBA" id="ARBA00002901"/>
    </source>
</evidence>
<evidence type="ECO:0000313" key="7">
    <source>
        <dbReference type="EMBL" id="MFC5007287.1"/>
    </source>
</evidence>
<dbReference type="Pfam" id="PF00994">
    <property type="entry name" value="MoCF_biosynth"/>
    <property type="match status" value="1"/>
</dbReference>
<proteinExistence type="inferred from homology"/>
<keyword evidence="5" id="KW-0808">Transferase</keyword>
<dbReference type="RefSeq" id="WP_380127933.1">
    <property type="nucleotide sequence ID" value="NZ_JBHSIU010000121.1"/>
</dbReference>
<sequence length="392" mass="40128">MITPMTDPRRPVGLPWAQAHATAWQVAWPLPPVSLPVGDAVRHLLAAPVRARTAAPAFDAAAMDGYAVAGAGPWQVVGRTLAGDPDPPARLAPGDAVEIATGARVPAGAEAVLPHEDCHRCGDTVSGTRTTRTHIRRAGEDTVPGELLAPAGRVVTATVAAAAAQVGVERVQVHPRPDVDVLVTGDEVVLHGRPGPGQVRDVFAPLITAITERAGGRLGAYRRVDDDPTALRTAIDTSDAPVLVVTGSSSVGVADHLHDVLDERSATWHVDGVACRPGHPQALARTADGRWVVGLPGNPYAGLVAALTLLEPLLSTLAGHRRRPLPVAPVSGTAGLYPGGCRIVPVETVDGGARIVPGARSGSLRAAAAADALAVLDAGWATGAAAPLLRLP</sequence>
<evidence type="ECO:0000256" key="2">
    <source>
        <dbReference type="ARBA" id="ARBA00010763"/>
    </source>
</evidence>
<comment type="function">
    <text evidence="1 5">Catalyzes the insertion of molybdate into adenylated molybdopterin with the concomitant release of AMP.</text>
</comment>
<evidence type="ECO:0000313" key="8">
    <source>
        <dbReference type="Proteomes" id="UP001595912"/>
    </source>
</evidence>
<dbReference type="Gene3D" id="2.170.190.11">
    <property type="entry name" value="Molybdopterin biosynthesis moea protein, domain 3"/>
    <property type="match status" value="1"/>
</dbReference>
<comment type="cofactor">
    <cofactor evidence="5">
        <name>Mg(2+)</name>
        <dbReference type="ChEBI" id="CHEBI:18420"/>
    </cofactor>
</comment>